<dbReference type="PANTHER" id="PTHR14950">
    <property type="entry name" value="DICER-RELATED"/>
    <property type="match status" value="1"/>
</dbReference>
<evidence type="ECO:0000313" key="4">
    <source>
        <dbReference type="EMBL" id="VWO96551.1"/>
    </source>
</evidence>
<gene>
    <name evidence="4" type="primary">Q56056</name>
</gene>
<protein>
    <submittedName>
        <fullName evidence="4">Ribonuclease 3 (RNase III))</fullName>
        <ecNumber evidence="4">3.1.26.3</ecNumber>
    </submittedName>
</protein>
<feature type="compositionally biased region" description="Acidic residues" evidence="2">
    <location>
        <begin position="471"/>
        <end position="480"/>
    </location>
</feature>
<name>A0A5K1JXR3_9APHY</name>
<dbReference type="EMBL" id="LR725727">
    <property type="protein sequence ID" value="VWO96551.1"/>
    <property type="molecule type" value="Genomic_DNA"/>
</dbReference>
<evidence type="ECO:0000256" key="1">
    <source>
        <dbReference type="ARBA" id="ARBA00022801"/>
    </source>
</evidence>
<dbReference type="PROSITE" id="PS50142">
    <property type="entry name" value="RNASE_3_2"/>
    <property type="match status" value="2"/>
</dbReference>
<dbReference type="SMART" id="SM00535">
    <property type="entry name" value="RIBOc"/>
    <property type="match status" value="1"/>
</dbReference>
<feature type="region of interest" description="Disordered" evidence="2">
    <location>
        <begin position="117"/>
        <end position="156"/>
    </location>
</feature>
<keyword evidence="1 4" id="KW-0378">Hydrolase</keyword>
<proteinExistence type="predicted"/>
<evidence type="ECO:0000256" key="2">
    <source>
        <dbReference type="SAM" id="MobiDB-lite"/>
    </source>
</evidence>
<dbReference type="PROSITE" id="PS00517">
    <property type="entry name" value="RNASE_3_1"/>
    <property type="match status" value="1"/>
</dbReference>
<reference evidence="4" key="1">
    <citation type="submission" date="2019-10" db="EMBL/GenBank/DDBJ databases">
        <authorList>
            <person name="Nor Muhammad N."/>
        </authorList>
    </citation>
    <scope>NUCLEOTIDE SEQUENCE</scope>
</reference>
<feature type="region of interest" description="Disordered" evidence="2">
    <location>
        <begin position="452"/>
        <end position="490"/>
    </location>
</feature>
<dbReference type="GO" id="GO:0005737">
    <property type="term" value="C:cytoplasm"/>
    <property type="evidence" value="ECO:0007669"/>
    <property type="project" value="TreeGrafter"/>
</dbReference>
<dbReference type="AlphaFoldDB" id="A0A5K1JXR3"/>
<dbReference type="GO" id="GO:0005634">
    <property type="term" value="C:nucleus"/>
    <property type="evidence" value="ECO:0007669"/>
    <property type="project" value="TreeGrafter"/>
</dbReference>
<evidence type="ECO:0000259" key="3">
    <source>
        <dbReference type="PROSITE" id="PS50142"/>
    </source>
</evidence>
<dbReference type="GO" id="GO:0004525">
    <property type="term" value="F:ribonuclease III activity"/>
    <property type="evidence" value="ECO:0007669"/>
    <property type="project" value="UniProtKB-EC"/>
</dbReference>
<dbReference type="GO" id="GO:0003723">
    <property type="term" value="F:RNA binding"/>
    <property type="evidence" value="ECO:0007669"/>
    <property type="project" value="TreeGrafter"/>
</dbReference>
<feature type="compositionally biased region" description="Basic and acidic residues" evidence="2">
    <location>
        <begin position="124"/>
        <end position="143"/>
    </location>
</feature>
<organism evidence="4">
    <name type="scientific">Ganoderma boninense</name>
    <dbReference type="NCBI Taxonomy" id="34458"/>
    <lineage>
        <taxon>Eukaryota</taxon>
        <taxon>Fungi</taxon>
        <taxon>Dikarya</taxon>
        <taxon>Basidiomycota</taxon>
        <taxon>Agaricomycotina</taxon>
        <taxon>Agaricomycetes</taxon>
        <taxon>Polyporales</taxon>
        <taxon>Polyporaceae</taxon>
        <taxon>Ganoderma</taxon>
    </lineage>
</organism>
<dbReference type="CDD" id="cd00593">
    <property type="entry name" value="RIBOc"/>
    <property type="match status" value="2"/>
</dbReference>
<dbReference type="InterPro" id="IPR036389">
    <property type="entry name" value="RNase_III_sf"/>
</dbReference>
<dbReference type="InterPro" id="IPR000999">
    <property type="entry name" value="RNase_III_dom"/>
</dbReference>
<dbReference type="Gene3D" id="1.10.1520.10">
    <property type="entry name" value="Ribonuclease III domain"/>
    <property type="match status" value="2"/>
</dbReference>
<dbReference type="PANTHER" id="PTHR14950:SF37">
    <property type="entry name" value="ENDORIBONUCLEASE DICER"/>
    <property type="match status" value="1"/>
</dbReference>
<sequence>MTKLESYLLVKELNARLFENTILEQQLLIALSTPAAYTEVNYERLEFLGDSFLKVVASNFYYATMPASGAGDLHHTRKSLIANRVLPEGATLAGVPSYIQHKRFVAKLWHPPMATANPVAQQAKTEDVDGDVEMKVDPTEKKDKGKRSKKQRQLDEQNTLNAKVIADVVEAILAAAFLSGGHEVALQAARKLQLPIPNIAQWSDYARMAAQRAAQAHPAPMHAILPPTSVEAIEVIFGSKFNRPELLGQALSAMVSNETLAAFCVHVGLQQYIHMESKELTAAIQKYMDFLAELRKKEYDFAERETRLPGQYWLDMPMEPPKCLSDVVESLIGALYVSDNFFEMGVGRFFETVFKPFLEAHVRLQTLSANPKITLLELLQAEGCQNNAVVKRPQTRQNMPVEMDVVIHGKVMASATDSSAVIATRKVSLAALDMLTHDPELLARMCDCRTSTSSSAKGQATKAPHVKSDTSLEDEAEIEAAMEGHGESTD</sequence>
<feature type="domain" description="RNase III" evidence="3">
    <location>
        <begin position="247"/>
        <end position="340"/>
    </location>
</feature>
<accession>A0A5K1JXR3</accession>
<dbReference type="GO" id="GO:0030422">
    <property type="term" value="P:siRNA processing"/>
    <property type="evidence" value="ECO:0007669"/>
    <property type="project" value="TreeGrafter"/>
</dbReference>
<dbReference type="Pfam" id="PF00636">
    <property type="entry name" value="Ribonuclease_3"/>
    <property type="match status" value="2"/>
</dbReference>
<feature type="domain" description="RNase III" evidence="3">
    <location>
        <begin position="10"/>
        <end position="181"/>
    </location>
</feature>
<dbReference type="SUPFAM" id="SSF69065">
    <property type="entry name" value="RNase III domain-like"/>
    <property type="match status" value="2"/>
</dbReference>
<dbReference type="EC" id="3.1.26.3" evidence="4"/>